<feature type="signal peptide" evidence="4">
    <location>
        <begin position="1"/>
        <end position="27"/>
    </location>
</feature>
<comment type="subcellular location">
    <subcellularLocation>
        <location evidence="1">Cell envelope</location>
    </subcellularLocation>
</comment>
<comment type="similarity">
    <text evidence="2">Belongs to the bacterial solute-binding protein 2 family.</text>
</comment>
<sequence length="334" mass="35172">MKRRLRLTAMASVVIAGLALSACSTTAADDAGSGSSAAPAERGPVKKILFDYPFTALPVYGAIVNIVEARAAEKGVEVTFTNDEMDLQKQVSQLTSNLTSDVDAVVSFPVDPASLESVAQQYRDGGKYWVTYGGDMTNQDATLQFSFYQSGVDLGKDAAEWALKNVGPNAKVIVLSETERQIGQERTQGLLDGLKAAGPDLQIVGEQQAVTPDDGLSVTTTLLAQHPDANVVVSAVGDAAQGAYQALVASGRPETDTKTYVGGLDPNLFLLQKMKEGGFFRAATYFSLKDLVDNVIDIPIALGEGKTDASVDLPVTVVTADDPNLSSYITELGG</sequence>
<dbReference type="InterPro" id="IPR028082">
    <property type="entry name" value="Peripla_BP_I"/>
</dbReference>
<gene>
    <name evidence="6" type="ORF">RWH43_01960</name>
</gene>
<dbReference type="PANTHER" id="PTHR46847:SF1">
    <property type="entry name" value="D-ALLOSE-BINDING PERIPLASMIC PROTEIN-RELATED"/>
    <property type="match status" value="1"/>
</dbReference>
<dbReference type="Gene3D" id="3.40.50.2300">
    <property type="match status" value="2"/>
</dbReference>
<accession>A0ABU3RRJ6</accession>
<evidence type="ECO:0000256" key="2">
    <source>
        <dbReference type="ARBA" id="ARBA00007639"/>
    </source>
</evidence>
<proteinExistence type="inferred from homology"/>
<dbReference type="InterPro" id="IPR025997">
    <property type="entry name" value="SBP_2_dom"/>
</dbReference>
<evidence type="ECO:0000256" key="1">
    <source>
        <dbReference type="ARBA" id="ARBA00004196"/>
    </source>
</evidence>
<protein>
    <submittedName>
        <fullName evidence="6">Sugar ABC transporter substrate-binding protein</fullName>
    </submittedName>
</protein>
<feature type="domain" description="Periplasmic binding protein" evidence="5">
    <location>
        <begin position="65"/>
        <end position="285"/>
    </location>
</feature>
<reference evidence="6 7" key="1">
    <citation type="submission" date="2023-09" db="EMBL/GenBank/DDBJ databases">
        <title>Microbacterium fusihabitans sp. nov., Microbacterium phycihabitans sp. nov., and Microbacterium cervinum sp. nov., isolated from dried seaweeds of beach.</title>
        <authorList>
            <person name="Lee S.D."/>
        </authorList>
    </citation>
    <scope>NUCLEOTIDE SEQUENCE [LARGE SCALE GENOMIC DNA]</scope>
    <source>
        <strain evidence="6 7">KSW2-21</strain>
    </source>
</reference>
<evidence type="ECO:0000256" key="4">
    <source>
        <dbReference type="SAM" id="SignalP"/>
    </source>
</evidence>
<dbReference type="CDD" id="cd01536">
    <property type="entry name" value="PBP1_ABC_sugar_binding-like"/>
    <property type="match status" value="1"/>
</dbReference>
<keyword evidence="3 4" id="KW-0732">Signal</keyword>
<dbReference type="Pfam" id="PF13407">
    <property type="entry name" value="Peripla_BP_4"/>
    <property type="match status" value="1"/>
</dbReference>
<dbReference type="Proteomes" id="UP001256673">
    <property type="component" value="Unassembled WGS sequence"/>
</dbReference>
<dbReference type="PANTHER" id="PTHR46847">
    <property type="entry name" value="D-ALLOSE-BINDING PERIPLASMIC PROTEIN-RELATED"/>
    <property type="match status" value="1"/>
</dbReference>
<evidence type="ECO:0000259" key="5">
    <source>
        <dbReference type="Pfam" id="PF13407"/>
    </source>
</evidence>
<feature type="chain" id="PRO_5045646886" evidence="4">
    <location>
        <begin position="28"/>
        <end position="334"/>
    </location>
</feature>
<evidence type="ECO:0000313" key="7">
    <source>
        <dbReference type="Proteomes" id="UP001256673"/>
    </source>
</evidence>
<name>A0ABU3RRJ6_9MICO</name>
<evidence type="ECO:0000256" key="3">
    <source>
        <dbReference type="ARBA" id="ARBA00022729"/>
    </source>
</evidence>
<dbReference type="SUPFAM" id="SSF53822">
    <property type="entry name" value="Periplasmic binding protein-like I"/>
    <property type="match status" value="1"/>
</dbReference>
<organism evidence="6 7">
    <name type="scientific">Microbacterium algihabitans</name>
    <dbReference type="NCBI Taxonomy" id="3075992"/>
    <lineage>
        <taxon>Bacteria</taxon>
        <taxon>Bacillati</taxon>
        <taxon>Actinomycetota</taxon>
        <taxon>Actinomycetes</taxon>
        <taxon>Micrococcales</taxon>
        <taxon>Microbacteriaceae</taxon>
        <taxon>Microbacterium</taxon>
    </lineage>
</organism>
<comment type="caution">
    <text evidence="6">The sequence shown here is derived from an EMBL/GenBank/DDBJ whole genome shotgun (WGS) entry which is preliminary data.</text>
</comment>
<dbReference type="RefSeq" id="WP_316000528.1">
    <property type="nucleotide sequence ID" value="NZ_JAWDIU010000001.1"/>
</dbReference>
<evidence type="ECO:0000313" key="6">
    <source>
        <dbReference type="EMBL" id="MDU0325511.1"/>
    </source>
</evidence>
<dbReference type="PROSITE" id="PS51257">
    <property type="entry name" value="PROKAR_LIPOPROTEIN"/>
    <property type="match status" value="1"/>
</dbReference>
<dbReference type="EMBL" id="JAWDIU010000001">
    <property type="protein sequence ID" value="MDU0325511.1"/>
    <property type="molecule type" value="Genomic_DNA"/>
</dbReference>
<keyword evidence="7" id="KW-1185">Reference proteome</keyword>